<dbReference type="Proteomes" id="UP000694388">
    <property type="component" value="Unplaced"/>
</dbReference>
<keyword evidence="3 5" id="KW-0375">Hydrogen ion transport</keyword>
<evidence type="ECO:0000313" key="7">
    <source>
        <dbReference type="Ensembl" id="ENSEBUP00000014764.1"/>
    </source>
</evidence>
<dbReference type="GeneTree" id="ENSGT00940000161280"/>
<dbReference type="PANTHER" id="PTHR12713">
    <property type="entry name" value="VACUOLAR ATP SYNTHASE SUBUNIT G"/>
    <property type="match status" value="1"/>
</dbReference>
<dbReference type="OMA" id="RHSKHNI"/>
<dbReference type="PANTHER" id="PTHR12713:SF11">
    <property type="entry name" value="V-TYPE PROTON ATPASE SUBUNIT G"/>
    <property type="match status" value="1"/>
</dbReference>
<evidence type="ECO:0000256" key="5">
    <source>
        <dbReference type="RuleBase" id="RU364019"/>
    </source>
</evidence>
<evidence type="ECO:0000256" key="6">
    <source>
        <dbReference type="SAM" id="MobiDB-lite"/>
    </source>
</evidence>
<dbReference type="GO" id="GO:0046961">
    <property type="term" value="F:proton-transporting ATPase activity, rotational mechanism"/>
    <property type="evidence" value="ECO:0007669"/>
    <property type="project" value="InterPro"/>
</dbReference>
<evidence type="ECO:0000256" key="3">
    <source>
        <dbReference type="ARBA" id="ARBA00022781"/>
    </source>
</evidence>
<evidence type="ECO:0000256" key="1">
    <source>
        <dbReference type="ARBA" id="ARBA00010066"/>
    </source>
</evidence>
<dbReference type="GO" id="GO:0000221">
    <property type="term" value="C:vacuolar proton-transporting V-type ATPase, V1 domain"/>
    <property type="evidence" value="ECO:0007669"/>
    <property type="project" value="TreeGrafter"/>
</dbReference>
<keyword evidence="8" id="KW-1185">Reference proteome</keyword>
<feature type="compositionally biased region" description="Basic and acidic residues" evidence="6">
    <location>
        <begin position="35"/>
        <end position="48"/>
    </location>
</feature>
<evidence type="ECO:0000256" key="2">
    <source>
        <dbReference type="ARBA" id="ARBA00022448"/>
    </source>
</evidence>
<comment type="similarity">
    <text evidence="1 5">Belongs to the V-ATPase G subunit family.</text>
</comment>
<reference evidence="7" key="2">
    <citation type="submission" date="2025-09" db="UniProtKB">
        <authorList>
            <consortium name="Ensembl"/>
        </authorList>
    </citation>
    <scope>IDENTIFICATION</scope>
</reference>
<organism evidence="7 8">
    <name type="scientific">Eptatretus burgeri</name>
    <name type="common">Inshore hagfish</name>
    <dbReference type="NCBI Taxonomy" id="7764"/>
    <lineage>
        <taxon>Eukaryota</taxon>
        <taxon>Metazoa</taxon>
        <taxon>Chordata</taxon>
        <taxon>Craniata</taxon>
        <taxon>Vertebrata</taxon>
        <taxon>Cyclostomata</taxon>
        <taxon>Myxini</taxon>
        <taxon>Myxiniformes</taxon>
        <taxon>Myxinidae</taxon>
        <taxon>Eptatretinae</taxon>
        <taxon>Eptatretus</taxon>
    </lineage>
</organism>
<feature type="region of interest" description="Disordered" evidence="6">
    <location>
        <begin position="22"/>
        <end position="48"/>
    </location>
</feature>
<dbReference type="Pfam" id="PF03179">
    <property type="entry name" value="V-ATPase_G"/>
    <property type="match status" value="1"/>
</dbReference>
<dbReference type="FunFam" id="1.20.5.2950:FF:000001">
    <property type="entry name" value="V-type proton ATPase subunit G"/>
    <property type="match status" value="1"/>
</dbReference>
<name>A0A8C4QFM7_EPTBU</name>
<protein>
    <recommendedName>
        <fullName evidence="5">V-type proton ATPase subunit G</fullName>
    </recommendedName>
</protein>
<proteinExistence type="inferred from homology"/>
<comment type="subunit">
    <text evidence="5">V-ATPase is a heteromultimeric enzyme made up of two complexes: the ATP-hydrolytic V1 complex and the proton translocation V0 complex.</text>
</comment>
<keyword evidence="2 5" id="KW-0813">Transport</keyword>
<dbReference type="NCBIfam" id="TIGR01147">
    <property type="entry name" value="V_ATP_synt_G"/>
    <property type="match status" value="1"/>
</dbReference>
<reference evidence="7" key="1">
    <citation type="submission" date="2025-08" db="UniProtKB">
        <authorList>
            <consortium name="Ensembl"/>
        </authorList>
    </citation>
    <scope>IDENTIFICATION</scope>
</reference>
<dbReference type="GO" id="GO:0016887">
    <property type="term" value="F:ATP hydrolysis activity"/>
    <property type="evidence" value="ECO:0007669"/>
    <property type="project" value="TreeGrafter"/>
</dbReference>
<dbReference type="Ensembl" id="ENSEBUT00000015340.1">
    <property type="protein sequence ID" value="ENSEBUP00000014764.1"/>
    <property type="gene ID" value="ENSEBUG00000009308.1"/>
</dbReference>
<keyword evidence="4 5" id="KW-0406">Ion transport</keyword>
<dbReference type="GO" id="GO:0030672">
    <property type="term" value="C:synaptic vesicle membrane"/>
    <property type="evidence" value="ECO:0007669"/>
    <property type="project" value="TreeGrafter"/>
</dbReference>
<dbReference type="GO" id="GO:0097401">
    <property type="term" value="P:synaptic vesicle lumen acidification"/>
    <property type="evidence" value="ECO:0007669"/>
    <property type="project" value="TreeGrafter"/>
</dbReference>
<evidence type="ECO:0000256" key="4">
    <source>
        <dbReference type="ARBA" id="ARBA00023065"/>
    </source>
</evidence>
<accession>A0A8C4QFM7</accession>
<dbReference type="InterPro" id="IPR005124">
    <property type="entry name" value="V-ATPase_G"/>
</dbReference>
<dbReference type="AlphaFoldDB" id="A0A8C4QFM7"/>
<evidence type="ECO:0000313" key="8">
    <source>
        <dbReference type="Proteomes" id="UP000694388"/>
    </source>
</evidence>
<sequence>MASQTQGIQQLLQAEKRAAEKVAEARRRKTQRLKQAKEEAQGELEQYRRTREKEFQQQRAKVLGSQGDGIERMQQETEERVKKICSSYKENQEAVISRVIDIVCSVTPTVHINFVPSNENVVEMADETAVL</sequence>
<comment type="function">
    <text evidence="5">Subunit of the V1 complex of vacuolar(H+)-ATPase (V-ATPase), a multisubunit enzyme composed of a peripheral complex (V1) that hydrolyzes ATP and a membrane integral complex (V0) that translocates protons. V-ATPase is responsible for acidifying and maintaining the pH of intracellular compartments and in some cell types, is targeted to the plasma membrane, where it is responsible for acidifying the extracellular environment.</text>
</comment>
<dbReference type="Gene3D" id="1.20.5.2950">
    <property type="match status" value="1"/>
</dbReference>